<evidence type="ECO:0000313" key="6">
    <source>
        <dbReference type="Proteomes" id="UP001154312"/>
    </source>
</evidence>
<proteinExistence type="predicted"/>
<dbReference type="Pfam" id="PF13380">
    <property type="entry name" value="CoA_binding_2"/>
    <property type="match status" value="1"/>
</dbReference>
<sequence>MAGTGPVDLRPVFYPKRVAVFGVTNTPDRVGYNVLESILHGGFTGKVYPIHPRHEQVLGCKVYKSLEDVPEPVDLAVICLNQYATVKAVESCGRAGVKGVICNAGGYRETGDVGHDLEKCLIAAAEKYRLPMIGPNTLGMINNDGNFYSTFYPLKIPAGKVSIISQSGGIGLTTIHMAIDEGIGINKFIGVGNCSNLGFADCLDYLENDDSTAVIGVFIEGAADAGRFVRTAGRVARKKPVVVYKAGRLAEADYYTQTHTGSSAGSFQLYRDILHQHGVFTVNSASELVAACKALALQPLPGGNRVGILTHTAGPSVVMIDHLAPAGCVIPPLHEETVSRVKQIIGSDNPPVVLKNPLDAAGLGFSRPTYGGLAEAMLADDNVDLLLAVYCLHKTWELPAIELINAHKKYKKPLIVNFVGNWQGCRADQDFMQNAGVPLYTAPEKTAVAAAALVHYGMRRKGGNDRDD</sequence>
<dbReference type="Proteomes" id="UP001154312">
    <property type="component" value="Unassembled WGS sequence"/>
</dbReference>
<dbReference type="Pfam" id="PF13607">
    <property type="entry name" value="Succ_CoA_lig"/>
    <property type="match status" value="1"/>
</dbReference>
<dbReference type="AlphaFoldDB" id="A0A9X4H0C0"/>
<evidence type="ECO:0000259" key="4">
    <source>
        <dbReference type="SMART" id="SM00881"/>
    </source>
</evidence>
<keyword evidence="3" id="KW-0067">ATP-binding</keyword>
<dbReference type="EMBL" id="JAKOAV010000039">
    <property type="protein sequence ID" value="MDF9409710.1"/>
    <property type="molecule type" value="Genomic_DNA"/>
</dbReference>
<name>A0A9X4H0C0_9FIRM</name>
<accession>A0A9X4H0C0</accession>
<keyword evidence="1" id="KW-0436">Ligase</keyword>
<keyword evidence="6" id="KW-1185">Reference proteome</keyword>
<comment type="caution">
    <text evidence="5">The sequence shown here is derived from an EMBL/GenBank/DDBJ whole genome shotgun (WGS) entry which is preliminary data.</text>
</comment>
<dbReference type="InterPro" id="IPR016102">
    <property type="entry name" value="Succinyl-CoA_synth-like"/>
</dbReference>
<dbReference type="InterPro" id="IPR036291">
    <property type="entry name" value="NAD(P)-bd_dom_sf"/>
</dbReference>
<evidence type="ECO:0000256" key="1">
    <source>
        <dbReference type="ARBA" id="ARBA00022598"/>
    </source>
</evidence>
<dbReference type="GO" id="GO:0005524">
    <property type="term" value="F:ATP binding"/>
    <property type="evidence" value="ECO:0007669"/>
    <property type="project" value="UniProtKB-KW"/>
</dbReference>
<keyword evidence="2" id="KW-0547">Nucleotide-binding</keyword>
<dbReference type="GO" id="GO:0016874">
    <property type="term" value="F:ligase activity"/>
    <property type="evidence" value="ECO:0007669"/>
    <property type="project" value="UniProtKB-KW"/>
</dbReference>
<dbReference type="InterPro" id="IPR003781">
    <property type="entry name" value="CoA-bd"/>
</dbReference>
<dbReference type="SUPFAM" id="SSF52210">
    <property type="entry name" value="Succinyl-CoA synthetase domains"/>
    <property type="match status" value="2"/>
</dbReference>
<dbReference type="PANTHER" id="PTHR43334">
    <property type="entry name" value="ACETATE--COA LIGASE [ADP-FORMING]"/>
    <property type="match status" value="1"/>
</dbReference>
<dbReference type="SMART" id="SM00881">
    <property type="entry name" value="CoA_binding"/>
    <property type="match status" value="1"/>
</dbReference>
<gene>
    <name evidence="5" type="ORF">L7E55_15365</name>
</gene>
<dbReference type="SUPFAM" id="SSF51735">
    <property type="entry name" value="NAD(P)-binding Rossmann-fold domains"/>
    <property type="match status" value="1"/>
</dbReference>
<dbReference type="InterPro" id="IPR032875">
    <property type="entry name" value="Succ_CoA_lig_flav_dom"/>
</dbReference>
<evidence type="ECO:0000256" key="3">
    <source>
        <dbReference type="ARBA" id="ARBA00022840"/>
    </source>
</evidence>
<dbReference type="InterPro" id="IPR051538">
    <property type="entry name" value="Acyl-CoA_Synth/Transferase"/>
</dbReference>
<organism evidence="5 6">
    <name type="scientific">Pelotomaculum isophthalicicum JI</name>
    <dbReference type="NCBI Taxonomy" id="947010"/>
    <lineage>
        <taxon>Bacteria</taxon>
        <taxon>Bacillati</taxon>
        <taxon>Bacillota</taxon>
        <taxon>Clostridia</taxon>
        <taxon>Eubacteriales</taxon>
        <taxon>Desulfotomaculaceae</taxon>
        <taxon>Pelotomaculum</taxon>
    </lineage>
</organism>
<dbReference type="Gene3D" id="3.40.50.720">
    <property type="entry name" value="NAD(P)-binding Rossmann-like Domain"/>
    <property type="match status" value="1"/>
</dbReference>
<dbReference type="Gene3D" id="3.40.50.261">
    <property type="entry name" value="Succinyl-CoA synthetase domains"/>
    <property type="match status" value="2"/>
</dbReference>
<feature type="domain" description="CoA-binding" evidence="4">
    <location>
        <begin position="12"/>
        <end position="107"/>
    </location>
</feature>
<protein>
    <submittedName>
        <fullName evidence="5">CoA-binding protein</fullName>
    </submittedName>
</protein>
<dbReference type="PANTHER" id="PTHR43334:SF2">
    <property type="entry name" value="ACETATE--COA LIGASE [ADP-FORMING]"/>
    <property type="match status" value="1"/>
</dbReference>
<dbReference type="RefSeq" id="WP_277445217.1">
    <property type="nucleotide sequence ID" value="NZ_JAKOAV010000039.1"/>
</dbReference>
<evidence type="ECO:0000313" key="5">
    <source>
        <dbReference type="EMBL" id="MDF9409710.1"/>
    </source>
</evidence>
<evidence type="ECO:0000256" key="2">
    <source>
        <dbReference type="ARBA" id="ARBA00022741"/>
    </source>
</evidence>
<reference evidence="5" key="1">
    <citation type="submission" date="2022-02" db="EMBL/GenBank/DDBJ databases">
        <authorList>
            <person name="Leng L."/>
        </authorList>
    </citation>
    <scope>NUCLEOTIDE SEQUENCE</scope>
    <source>
        <strain evidence="5">JI</strain>
    </source>
</reference>